<feature type="binding site" evidence="12">
    <location>
        <position position="179"/>
    </location>
    <ligand>
        <name>Ca(2+)</name>
        <dbReference type="ChEBI" id="CHEBI:29108"/>
        <label>3</label>
    </ligand>
</feature>
<feature type="binding site" evidence="12">
    <location>
        <position position="359"/>
    </location>
    <ligand>
        <name>Ca(2+)</name>
        <dbReference type="ChEBI" id="CHEBI:29108"/>
        <label>4</label>
    </ligand>
</feature>
<dbReference type="PANTHER" id="PTHR10201">
    <property type="entry name" value="MATRIX METALLOPROTEINASE"/>
    <property type="match status" value="1"/>
</dbReference>
<evidence type="ECO:0000259" key="15">
    <source>
        <dbReference type="SMART" id="SM00235"/>
    </source>
</evidence>
<name>A0A814G3D6_9BILA</name>
<keyword evidence="5" id="KW-0677">Repeat</keyword>
<accession>A0A814G3D6</accession>
<keyword evidence="2" id="KW-0645">Protease</keyword>
<dbReference type="PRINTS" id="PR00138">
    <property type="entry name" value="MATRIXIN"/>
</dbReference>
<dbReference type="GO" id="GO:0008270">
    <property type="term" value="F:zinc ion binding"/>
    <property type="evidence" value="ECO:0007669"/>
    <property type="project" value="InterPro"/>
</dbReference>
<feature type="binding site" description="in inhibited form" evidence="12">
    <location>
        <position position="87"/>
    </location>
    <ligand>
        <name>Zn(2+)</name>
        <dbReference type="ChEBI" id="CHEBI:29105"/>
        <label>2</label>
        <note>catalytic</note>
    </ligand>
</feature>
<reference evidence="16" key="1">
    <citation type="submission" date="2021-02" db="EMBL/GenBank/DDBJ databases">
        <authorList>
            <person name="Nowell W R."/>
        </authorList>
    </citation>
    <scope>NUCLEOTIDE SEQUENCE</scope>
</reference>
<dbReference type="EMBL" id="CAJNOQ010003013">
    <property type="protein sequence ID" value="CAF0990858.1"/>
    <property type="molecule type" value="Genomic_DNA"/>
</dbReference>
<proteinExistence type="inferred from homology"/>
<dbReference type="PANTHER" id="PTHR10201:SF291">
    <property type="entry name" value="MATRIX METALLOPROTEINASE 1, ISOFORM C-RELATED"/>
    <property type="match status" value="1"/>
</dbReference>
<protein>
    <recommendedName>
        <fullName evidence="15">Peptidase metallopeptidase domain-containing protein</fullName>
    </recommendedName>
</protein>
<keyword evidence="18" id="KW-1185">Reference proteome</keyword>
<evidence type="ECO:0000256" key="5">
    <source>
        <dbReference type="ARBA" id="ARBA00022737"/>
    </source>
</evidence>
<organism evidence="16 18">
    <name type="scientific">Didymodactylos carnosus</name>
    <dbReference type="NCBI Taxonomy" id="1234261"/>
    <lineage>
        <taxon>Eukaryota</taxon>
        <taxon>Metazoa</taxon>
        <taxon>Spiralia</taxon>
        <taxon>Gnathifera</taxon>
        <taxon>Rotifera</taxon>
        <taxon>Eurotatoria</taxon>
        <taxon>Bdelloidea</taxon>
        <taxon>Philodinida</taxon>
        <taxon>Philodinidae</taxon>
        <taxon>Didymodactylos</taxon>
    </lineage>
</organism>
<feature type="binding site" evidence="12">
    <location>
        <position position="180"/>
    </location>
    <ligand>
        <name>Ca(2+)</name>
        <dbReference type="ChEBI" id="CHEBI:29108"/>
        <label>3</label>
    </ligand>
</feature>
<keyword evidence="3 11" id="KW-0479">Metal-binding</keyword>
<feature type="binding site" evidence="11">
    <location>
        <position position="221"/>
    </location>
    <ligand>
        <name>Zn(2+)</name>
        <dbReference type="ChEBI" id="CHEBI:29105"/>
        <label>2</label>
        <note>catalytic</note>
    </ligand>
</feature>
<dbReference type="InterPro" id="IPR036375">
    <property type="entry name" value="Hemopexin-like_dom_sf"/>
</dbReference>
<dbReference type="GO" id="GO:0005615">
    <property type="term" value="C:extracellular space"/>
    <property type="evidence" value="ECO:0007669"/>
    <property type="project" value="TreeGrafter"/>
</dbReference>
<dbReference type="SUPFAM" id="SSF50923">
    <property type="entry name" value="Hemopexin-like domain"/>
    <property type="match status" value="1"/>
</dbReference>
<comment type="cofactor">
    <cofactor evidence="12">
        <name>Zn(2+)</name>
        <dbReference type="ChEBI" id="CHEBI:29105"/>
    </cofactor>
    <text evidence="12">Binds 2 Zn(2+) ions per subunit.</text>
</comment>
<dbReference type="SMART" id="SM00120">
    <property type="entry name" value="HX"/>
    <property type="match status" value="4"/>
</dbReference>
<feature type="binding site" evidence="12">
    <location>
        <position position="187"/>
    </location>
    <ligand>
        <name>Zn(2+)</name>
        <dbReference type="ChEBI" id="CHEBI:29105"/>
        <label>1</label>
    </ligand>
</feature>
<feature type="domain" description="Peptidase metallopeptidase" evidence="15">
    <location>
        <begin position="103"/>
        <end position="266"/>
    </location>
</feature>
<keyword evidence="4" id="KW-0732">Signal</keyword>
<dbReference type="Proteomes" id="UP000681722">
    <property type="component" value="Unassembled WGS sequence"/>
</dbReference>
<comment type="cofactor">
    <cofactor evidence="12">
        <name>Ca(2+)</name>
        <dbReference type="ChEBI" id="CHEBI:29108"/>
    </cofactor>
    <text evidence="12">Can bind about 5 Ca(2+) ions per subunit.</text>
</comment>
<feature type="binding site" evidence="12">
    <location>
        <position position="196"/>
    </location>
    <ligand>
        <name>Ca(2+)</name>
        <dbReference type="ChEBI" id="CHEBI:29108"/>
        <label>2</label>
    </ligand>
</feature>
<comment type="similarity">
    <text evidence="1">Belongs to the peptidase M10A family.</text>
</comment>
<dbReference type="InterPro" id="IPR000585">
    <property type="entry name" value="Hemopexin-like_dom"/>
</dbReference>
<dbReference type="Gene3D" id="2.110.10.10">
    <property type="entry name" value="Hemopexin-like domain"/>
    <property type="match status" value="1"/>
</dbReference>
<dbReference type="InterPro" id="IPR002477">
    <property type="entry name" value="Peptidoglycan-bd-like"/>
</dbReference>
<dbReference type="CDD" id="cd04278">
    <property type="entry name" value="ZnMc_MMP"/>
    <property type="match status" value="1"/>
</dbReference>
<feature type="binding site" evidence="12">
    <location>
        <position position="200"/>
    </location>
    <ligand>
        <name>Ca(2+)</name>
        <dbReference type="ChEBI" id="CHEBI:29108"/>
        <label>3</label>
    </ligand>
</feature>
<keyword evidence="8" id="KW-0482">Metalloprotease</keyword>
<dbReference type="InterPro" id="IPR033739">
    <property type="entry name" value="M10A_MMP"/>
</dbReference>
<dbReference type="Gene3D" id="3.40.390.10">
    <property type="entry name" value="Collagenase (Catalytic Domain)"/>
    <property type="match status" value="1"/>
</dbReference>
<evidence type="ECO:0000256" key="7">
    <source>
        <dbReference type="ARBA" id="ARBA00022833"/>
    </source>
</evidence>
<keyword evidence="12" id="KW-0106">Calcium</keyword>
<evidence type="ECO:0000256" key="13">
    <source>
        <dbReference type="PIRSR" id="PIRSR621190-4"/>
    </source>
</evidence>
<dbReference type="InterPro" id="IPR036365">
    <property type="entry name" value="PGBD-like_sf"/>
</dbReference>
<dbReference type="GO" id="GO:0030574">
    <property type="term" value="P:collagen catabolic process"/>
    <property type="evidence" value="ECO:0007669"/>
    <property type="project" value="TreeGrafter"/>
</dbReference>
<feature type="binding site" evidence="12">
    <location>
        <position position="306"/>
    </location>
    <ligand>
        <name>Ca(2+)</name>
        <dbReference type="ChEBI" id="CHEBI:29108"/>
        <label>4</label>
    </ligand>
</feature>
<feature type="binding site" evidence="12">
    <location>
        <position position="194"/>
    </location>
    <ligand>
        <name>Ca(2+)</name>
        <dbReference type="ChEBI" id="CHEBI:29108"/>
        <label>2</label>
    </ligand>
</feature>
<evidence type="ECO:0000313" key="18">
    <source>
        <dbReference type="Proteomes" id="UP000663829"/>
    </source>
</evidence>
<dbReference type="Pfam" id="PF00045">
    <property type="entry name" value="Hemopexin"/>
    <property type="match status" value="2"/>
</dbReference>
<evidence type="ECO:0000256" key="12">
    <source>
        <dbReference type="PIRSR" id="PIRSR621190-2"/>
    </source>
</evidence>
<evidence type="ECO:0000256" key="14">
    <source>
        <dbReference type="PROSITE-ProRule" id="PRU01011"/>
    </source>
</evidence>
<dbReference type="CDD" id="cd00094">
    <property type="entry name" value="HX"/>
    <property type="match status" value="1"/>
</dbReference>
<dbReference type="InterPro" id="IPR021190">
    <property type="entry name" value="Pept_M10A"/>
</dbReference>
<sequence length="509" mass="59240">MEVQRDLDFQWFGVTSALPSAINQQDKKLIFAQKFLRRFGYVRNIAKLKSSSTNITEGLKTFQQFIGINASGTVDELTWITMVAPRCGNKDIRIQRRKRFTLQGSRWPSKGLSFRITKYPTTFPRQFVEMELSKALRLWSDASSLQFEHRKKKDKYKDRDTDIQISFEIGDHGDTEPFDGPGNVLGHAFFPQYGGDAHFDNDEYWTMKSSEGVNLFQVAAHEFGHSLGLEHSNDPEAIMAPFFKGFTPNFTLQKDDIRAIRALYGGKPARSDLQGGDSYHEYKQTQYSMAPSIYSLPKICYESKFDAVITIGTDTFIFKDNIVYRRTKFGLDSDYPKNIRDLFGRWEGGVWQSIPNNLDTALTWSNDQIYFFKGIYYWKTIQFKLQPGYPRRISEGFVGLNESKLFRGNLDAAFVYSGDQKTYFISGALFWRLNENHEFKGQIEHNYPQFVTNWLRITNKITGALQWINGKTYFFSANVYYRYDHVNQKVKHFGLKAHMLHHMRRLKCE</sequence>
<evidence type="ECO:0000256" key="1">
    <source>
        <dbReference type="ARBA" id="ARBA00010370"/>
    </source>
</evidence>
<dbReference type="InterPro" id="IPR024079">
    <property type="entry name" value="MetalloPept_cat_dom_sf"/>
</dbReference>
<feature type="binding site" evidence="12">
    <location>
        <position position="361"/>
    </location>
    <ligand>
        <name>Ca(2+)</name>
        <dbReference type="ChEBI" id="CHEBI:29108"/>
        <label>5</label>
    </ligand>
</feature>
<dbReference type="EMBL" id="CAJOBC010003013">
    <property type="protein sequence ID" value="CAF3762823.1"/>
    <property type="molecule type" value="Genomic_DNA"/>
</dbReference>
<dbReference type="AlphaFoldDB" id="A0A814G3D6"/>
<dbReference type="SMART" id="SM00235">
    <property type="entry name" value="ZnMc"/>
    <property type="match status" value="1"/>
</dbReference>
<evidence type="ECO:0000256" key="4">
    <source>
        <dbReference type="ARBA" id="ARBA00022729"/>
    </source>
</evidence>
<evidence type="ECO:0000313" key="17">
    <source>
        <dbReference type="EMBL" id="CAF3762823.1"/>
    </source>
</evidence>
<evidence type="ECO:0000256" key="10">
    <source>
        <dbReference type="PIRSR" id="PIRSR001191-1"/>
    </source>
</evidence>
<evidence type="ECO:0000256" key="3">
    <source>
        <dbReference type="ARBA" id="ARBA00022723"/>
    </source>
</evidence>
<dbReference type="Proteomes" id="UP000663829">
    <property type="component" value="Unassembled WGS sequence"/>
</dbReference>
<feature type="binding site" evidence="12">
    <location>
        <position position="172"/>
    </location>
    <ligand>
        <name>Zn(2+)</name>
        <dbReference type="ChEBI" id="CHEBI:29105"/>
        <label>1</label>
    </ligand>
</feature>
<feature type="binding site" evidence="12">
    <location>
        <position position="239"/>
    </location>
    <ligand>
        <name>Zn(2+)</name>
        <dbReference type="ChEBI" id="CHEBI:29105"/>
        <label>2</label>
        <note>catalytic</note>
    </ligand>
</feature>
<comment type="caution">
    <text evidence="16">The sequence shown here is derived from an EMBL/GenBank/DDBJ whole genome shotgun (WGS) entry which is preliminary data.</text>
</comment>
<dbReference type="InterPro" id="IPR006026">
    <property type="entry name" value="Peptidase_Metallo"/>
</dbReference>
<dbReference type="Pfam" id="PF01471">
    <property type="entry name" value="PG_binding_1"/>
    <property type="match status" value="1"/>
</dbReference>
<feature type="binding site" evidence="12">
    <location>
        <position position="203"/>
    </location>
    <ligand>
        <name>Ca(2+)</name>
        <dbReference type="ChEBI" id="CHEBI:29108"/>
        <label>1</label>
    </ligand>
</feature>
<dbReference type="GO" id="GO:0030198">
    <property type="term" value="P:extracellular matrix organization"/>
    <property type="evidence" value="ECO:0007669"/>
    <property type="project" value="TreeGrafter"/>
</dbReference>
<dbReference type="GO" id="GO:0004222">
    <property type="term" value="F:metalloendopeptidase activity"/>
    <property type="evidence" value="ECO:0007669"/>
    <property type="project" value="InterPro"/>
</dbReference>
<evidence type="ECO:0000313" key="16">
    <source>
        <dbReference type="EMBL" id="CAF0990858.1"/>
    </source>
</evidence>
<feature type="active site" evidence="10">
    <location>
        <position position="222"/>
    </location>
</feature>
<keyword evidence="9" id="KW-0865">Zymogen</keyword>
<evidence type="ECO:0000256" key="11">
    <source>
        <dbReference type="PIRSR" id="PIRSR001191-2"/>
    </source>
</evidence>
<dbReference type="PROSITE" id="PS51642">
    <property type="entry name" value="HEMOPEXIN_2"/>
    <property type="match status" value="3"/>
</dbReference>
<dbReference type="SUPFAM" id="SSF47090">
    <property type="entry name" value="PGBD-like"/>
    <property type="match status" value="1"/>
</dbReference>
<gene>
    <name evidence="16" type="ORF">GPM918_LOCUS13245</name>
    <name evidence="17" type="ORF">SRO942_LOCUS13245</name>
</gene>
<dbReference type="GO" id="GO:0006508">
    <property type="term" value="P:proteolysis"/>
    <property type="evidence" value="ECO:0007669"/>
    <property type="project" value="UniProtKB-KW"/>
</dbReference>
<feature type="binding site" evidence="11">
    <location>
        <position position="225"/>
    </location>
    <ligand>
        <name>Zn(2+)</name>
        <dbReference type="ChEBI" id="CHEBI:29105"/>
        <label>2</label>
        <note>catalytic</note>
    </ligand>
</feature>
<dbReference type="PIRSF" id="PIRSF001191">
    <property type="entry name" value="Peptidase_M10A_matrix"/>
    <property type="match status" value="1"/>
</dbReference>
<dbReference type="InterPro" id="IPR001818">
    <property type="entry name" value="Pept_M10_metallopeptidase"/>
</dbReference>
<dbReference type="Pfam" id="PF00413">
    <property type="entry name" value="Peptidase_M10"/>
    <property type="match status" value="1"/>
</dbReference>
<feature type="binding site" evidence="12">
    <location>
        <position position="203"/>
    </location>
    <ligand>
        <name>Ca(2+)</name>
        <dbReference type="ChEBI" id="CHEBI:29108"/>
        <label>3</label>
    </ligand>
</feature>
<feature type="repeat" description="Hemopexin" evidence="14">
    <location>
        <begin position="355"/>
        <end position="400"/>
    </location>
</feature>
<evidence type="ECO:0000256" key="2">
    <source>
        <dbReference type="ARBA" id="ARBA00022670"/>
    </source>
</evidence>
<feature type="binding site" evidence="12">
    <location>
        <position position="413"/>
    </location>
    <ligand>
        <name>Ca(2+)</name>
        <dbReference type="ChEBI" id="CHEBI:29108"/>
        <label>5</label>
    </ligand>
</feature>
<keyword evidence="7 11" id="KW-0862">Zinc</keyword>
<feature type="binding site" evidence="12">
    <location>
        <position position="174"/>
    </location>
    <ligand>
        <name>Zn(2+)</name>
        <dbReference type="ChEBI" id="CHEBI:29105"/>
        <label>1</label>
    </ligand>
</feature>
<evidence type="ECO:0000256" key="8">
    <source>
        <dbReference type="ARBA" id="ARBA00023049"/>
    </source>
</evidence>
<dbReference type="InterPro" id="IPR018487">
    <property type="entry name" value="Hemopexin-like_repeat"/>
</dbReference>
<feature type="binding site" evidence="11">
    <location>
        <position position="231"/>
    </location>
    <ligand>
        <name>Zn(2+)</name>
        <dbReference type="ChEBI" id="CHEBI:29105"/>
        <label>2</label>
        <note>catalytic</note>
    </ligand>
</feature>
<feature type="repeat" description="Hemopexin" evidence="14">
    <location>
        <begin position="407"/>
        <end position="458"/>
    </location>
</feature>
<feature type="repeat" description="Hemopexin" evidence="14">
    <location>
        <begin position="302"/>
        <end position="346"/>
    </location>
</feature>
<keyword evidence="6" id="KW-0378">Hydrolase</keyword>
<evidence type="ECO:0000256" key="9">
    <source>
        <dbReference type="ARBA" id="ARBA00023145"/>
    </source>
</evidence>
<feature type="modified residue" description="Phosphotyrosine; by PKDCC" evidence="13">
    <location>
        <position position="389"/>
    </location>
</feature>
<feature type="binding site" evidence="12">
    <location>
        <position position="198"/>
    </location>
    <ligand>
        <name>Zn(2+)</name>
        <dbReference type="ChEBI" id="CHEBI:29105"/>
        <label>1</label>
    </ligand>
</feature>
<dbReference type="GO" id="GO:0031012">
    <property type="term" value="C:extracellular matrix"/>
    <property type="evidence" value="ECO:0007669"/>
    <property type="project" value="InterPro"/>
</dbReference>
<feature type="binding site" evidence="12">
    <location>
        <position position="162"/>
    </location>
    <ligand>
        <name>Ca(2+)</name>
        <dbReference type="ChEBI" id="CHEBI:29108"/>
        <label>2</label>
    </ligand>
</feature>
<dbReference type="SUPFAM" id="SSF55486">
    <property type="entry name" value="Metalloproteases ('zincins'), catalytic domain"/>
    <property type="match status" value="1"/>
</dbReference>
<evidence type="ECO:0000256" key="6">
    <source>
        <dbReference type="ARBA" id="ARBA00022801"/>
    </source>
</evidence>
<dbReference type="OrthoDB" id="406838at2759"/>